<dbReference type="EMBL" id="FUWS01000003">
    <property type="protein sequence ID" value="SJZ74468.1"/>
    <property type="molecule type" value="Genomic_DNA"/>
</dbReference>
<keyword evidence="6" id="KW-1185">Reference proteome</keyword>
<keyword evidence="2 5" id="KW-0418">Kinase</keyword>
<dbReference type="SUPFAM" id="SSF53613">
    <property type="entry name" value="Ribokinase-like"/>
    <property type="match status" value="1"/>
</dbReference>
<dbReference type="AlphaFoldDB" id="A0A1T4N6J2"/>
<dbReference type="Proteomes" id="UP000190637">
    <property type="component" value="Unassembled WGS sequence"/>
</dbReference>
<dbReference type="OrthoDB" id="8578462at2"/>
<dbReference type="GO" id="GO:0016301">
    <property type="term" value="F:kinase activity"/>
    <property type="evidence" value="ECO:0007669"/>
    <property type="project" value="UniProtKB-KW"/>
</dbReference>
<dbReference type="Gene3D" id="3.40.1190.20">
    <property type="match status" value="1"/>
</dbReference>
<evidence type="ECO:0000313" key="6">
    <source>
        <dbReference type="Proteomes" id="UP000190637"/>
    </source>
</evidence>
<gene>
    <name evidence="5" type="ORF">SAMN02745673_01284</name>
</gene>
<dbReference type="PANTHER" id="PTHR10584">
    <property type="entry name" value="SUGAR KINASE"/>
    <property type="match status" value="1"/>
</dbReference>
<evidence type="ECO:0000313" key="5">
    <source>
        <dbReference type="EMBL" id="SJZ74468.1"/>
    </source>
</evidence>
<evidence type="ECO:0000259" key="4">
    <source>
        <dbReference type="Pfam" id="PF00294"/>
    </source>
</evidence>
<accession>A0A1T4N6J2</accession>
<dbReference type="PANTHER" id="PTHR10584:SF166">
    <property type="entry name" value="RIBOKINASE"/>
    <property type="match status" value="1"/>
</dbReference>
<dbReference type="InterPro" id="IPR011611">
    <property type="entry name" value="PfkB_dom"/>
</dbReference>
<sequence>MGRLVHCGAVIADLVMTVPELPPPGGDAFATSAVTTPGGGFNVMSAAARAGMPVLYAGAHGTGDRGDLVRAALAAEGIGILHPPVPGQDTGLCVALVDARGERTFVTRLGAEMVLDAQALARISPAPGDHVYVVGYGLMAGPHVAELDHWIGGLDPGVRLVVDPAPVVASIAPDLLERVLRRTDVLSLNAREAGQVTGAQTPEAAAEALAGRIRAEGTVVVRDAARGCVVGRAGGPPVRVPSFPVEAVDTIGAGDAHVGVFLAGLHDGLSPVEAALRANAAAAIAVTRRGPATSPHRRELEDFLSAHPPRSGAPIHHVR</sequence>
<dbReference type="Pfam" id="PF00294">
    <property type="entry name" value="PfkB"/>
    <property type="match status" value="1"/>
</dbReference>
<reference evidence="5 6" key="1">
    <citation type="submission" date="2017-02" db="EMBL/GenBank/DDBJ databases">
        <authorList>
            <person name="Peterson S.W."/>
        </authorList>
    </citation>
    <scope>NUCLEOTIDE SEQUENCE [LARGE SCALE GENOMIC DNA]</scope>
    <source>
        <strain evidence="5 6">DSM 45154</strain>
    </source>
</reference>
<dbReference type="InterPro" id="IPR029056">
    <property type="entry name" value="Ribokinase-like"/>
</dbReference>
<proteinExistence type="predicted"/>
<organism evidence="5 6">
    <name type="scientific">Marinactinospora thermotolerans DSM 45154</name>
    <dbReference type="NCBI Taxonomy" id="1122192"/>
    <lineage>
        <taxon>Bacteria</taxon>
        <taxon>Bacillati</taxon>
        <taxon>Actinomycetota</taxon>
        <taxon>Actinomycetes</taxon>
        <taxon>Streptosporangiales</taxon>
        <taxon>Nocardiopsidaceae</taxon>
        <taxon>Marinactinospora</taxon>
    </lineage>
</organism>
<name>A0A1T4N6J2_9ACTN</name>
<dbReference type="RefSeq" id="WP_078760686.1">
    <property type="nucleotide sequence ID" value="NZ_FUWS01000003.1"/>
</dbReference>
<protein>
    <submittedName>
        <fullName evidence="5">Sugar or nucleoside kinase, ribokinase family</fullName>
    </submittedName>
</protein>
<evidence type="ECO:0000256" key="1">
    <source>
        <dbReference type="ARBA" id="ARBA00022679"/>
    </source>
</evidence>
<keyword evidence="1" id="KW-0808">Transferase</keyword>
<feature type="region of interest" description="Disordered" evidence="3">
    <location>
        <begin position="289"/>
        <end position="319"/>
    </location>
</feature>
<evidence type="ECO:0000256" key="2">
    <source>
        <dbReference type="ARBA" id="ARBA00022777"/>
    </source>
</evidence>
<feature type="domain" description="Carbohydrate kinase PfkB" evidence="4">
    <location>
        <begin position="3"/>
        <end position="294"/>
    </location>
</feature>
<evidence type="ECO:0000256" key="3">
    <source>
        <dbReference type="SAM" id="MobiDB-lite"/>
    </source>
</evidence>
<dbReference type="STRING" id="1122192.SAMN02745673_01284"/>